<gene>
    <name evidence="2" type="ORF">NDU88_007659</name>
</gene>
<reference evidence="2" key="1">
    <citation type="journal article" date="2022" name="bioRxiv">
        <title>Sequencing and chromosome-scale assembly of the giantPleurodeles waltlgenome.</title>
        <authorList>
            <person name="Brown T."/>
            <person name="Elewa A."/>
            <person name="Iarovenko S."/>
            <person name="Subramanian E."/>
            <person name="Araus A.J."/>
            <person name="Petzold A."/>
            <person name="Susuki M."/>
            <person name="Suzuki K.-i.T."/>
            <person name="Hayashi T."/>
            <person name="Toyoda A."/>
            <person name="Oliveira C."/>
            <person name="Osipova E."/>
            <person name="Leigh N.D."/>
            <person name="Simon A."/>
            <person name="Yun M.H."/>
        </authorList>
    </citation>
    <scope>NUCLEOTIDE SEQUENCE</scope>
    <source>
        <strain evidence="2">20211129_DDA</strain>
        <tissue evidence="2">Liver</tissue>
    </source>
</reference>
<sequence>MSGGPPSGGRLEVAGGGVTPLILPPEEAQADWNHYLGASTKEPWISQHPGALPTLERGHGAGAEEQPWAQRNHRRRGQRPSEKGAMESHHQEGADPGGPQLAGHPLSEKVGDLKR</sequence>
<proteinExistence type="predicted"/>
<feature type="region of interest" description="Disordered" evidence="1">
    <location>
        <begin position="43"/>
        <end position="115"/>
    </location>
</feature>
<name>A0AAV7U2Y6_PLEWA</name>
<accession>A0AAV7U2Y6</accession>
<feature type="compositionally biased region" description="Basic and acidic residues" evidence="1">
    <location>
        <begin position="79"/>
        <end position="93"/>
    </location>
</feature>
<dbReference type="Proteomes" id="UP001066276">
    <property type="component" value="Chromosome 3_2"/>
</dbReference>
<dbReference type="EMBL" id="JANPWB010000006">
    <property type="protein sequence ID" value="KAJ1182469.1"/>
    <property type="molecule type" value="Genomic_DNA"/>
</dbReference>
<protein>
    <submittedName>
        <fullName evidence="2">Uncharacterized protein</fullName>
    </submittedName>
</protein>
<evidence type="ECO:0000313" key="3">
    <source>
        <dbReference type="Proteomes" id="UP001066276"/>
    </source>
</evidence>
<evidence type="ECO:0000313" key="2">
    <source>
        <dbReference type="EMBL" id="KAJ1182469.1"/>
    </source>
</evidence>
<comment type="caution">
    <text evidence="2">The sequence shown here is derived from an EMBL/GenBank/DDBJ whole genome shotgun (WGS) entry which is preliminary data.</text>
</comment>
<feature type="region of interest" description="Disordered" evidence="1">
    <location>
        <begin position="1"/>
        <end position="25"/>
    </location>
</feature>
<dbReference type="AlphaFoldDB" id="A0AAV7U2Y6"/>
<keyword evidence="3" id="KW-1185">Reference proteome</keyword>
<organism evidence="2 3">
    <name type="scientific">Pleurodeles waltl</name>
    <name type="common">Iberian ribbed newt</name>
    <dbReference type="NCBI Taxonomy" id="8319"/>
    <lineage>
        <taxon>Eukaryota</taxon>
        <taxon>Metazoa</taxon>
        <taxon>Chordata</taxon>
        <taxon>Craniata</taxon>
        <taxon>Vertebrata</taxon>
        <taxon>Euteleostomi</taxon>
        <taxon>Amphibia</taxon>
        <taxon>Batrachia</taxon>
        <taxon>Caudata</taxon>
        <taxon>Salamandroidea</taxon>
        <taxon>Salamandridae</taxon>
        <taxon>Pleurodelinae</taxon>
        <taxon>Pleurodeles</taxon>
    </lineage>
</organism>
<evidence type="ECO:0000256" key="1">
    <source>
        <dbReference type="SAM" id="MobiDB-lite"/>
    </source>
</evidence>
<feature type="compositionally biased region" description="Basic and acidic residues" evidence="1">
    <location>
        <begin position="106"/>
        <end position="115"/>
    </location>
</feature>